<feature type="binding site" evidence="7">
    <location>
        <position position="156"/>
    </location>
    <ligand>
        <name>FMN</name>
        <dbReference type="ChEBI" id="CHEBI:58210"/>
    </ligand>
</feature>
<dbReference type="Gene3D" id="3.20.20.70">
    <property type="entry name" value="Aldolase class I"/>
    <property type="match status" value="1"/>
</dbReference>
<dbReference type="FunFam" id="3.20.20.70:FF:000029">
    <property type="entry name" value="L-lactate dehydrogenase"/>
    <property type="match status" value="1"/>
</dbReference>
<dbReference type="EC" id="1.1.2.3" evidence="9"/>
<dbReference type="GO" id="GO:0005886">
    <property type="term" value="C:plasma membrane"/>
    <property type="evidence" value="ECO:0007669"/>
    <property type="project" value="TreeGrafter"/>
</dbReference>
<feature type="binding site" evidence="7">
    <location>
        <position position="106"/>
    </location>
    <ligand>
        <name>FMN</name>
        <dbReference type="ChEBI" id="CHEBI:58210"/>
    </ligand>
</feature>
<dbReference type="InterPro" id="IPR037396">
    <property type="entry name" value="FMN_HAD"/>
</dbReference>
<dbReference type="InterPro" id="IPR000262">
    <property type="entry name" value="FMN-dep_DH"/>
</dbReference>
<evidence type="ECO:0000256" key="4">
    <source>
        <dbReference type="ARBA" id="ARBA00023002"/>
    </source>
</evidence>
<dbReference type="PIRSF" id="PIRSF000138">
    <property type="entry name" value="Al-hdrx_acd_dh"/>
    <property type="match status" value="1"/>
</dbReference>
<dbReference type="PROSITE" id="PS51349">
    <property type="entry name" value="FMN_HYDROXY_ACID_DH_2"/>
    <property type="match status" value="1"/>
</dbReference>
<dbReference type="PANTHER" id="PTHR10578">
    <property type="entry name" value="S -2-HYDROXY-ACID OXIDASE-RELATED"/>
    <property type="match status" value="1"/>
</dbReference>
<keyword evidence="2 7" id="KW-0285">Flavoprotein</keyword>
<dbReference type="GO" id="GO:0009060">
    <property type="term" value="P:aerobic respiration"/>
    <property type="evidence" value="ECO:0007669"/>
    <property type="project" value="TreeGrafter"/>
</dbReference>
<dbReference type="SUPFAM" id="SSF51395">
    <property type="entry name" value="FMN-linked oxidoreductases"/>
    <property type="match status" value="1"/>
</dbReference>
<reference evidence="9 10" key="1">
    <citation type="submission" date="2020-08" db="EMBL/GenBank/DDBJ databases">
        <title>Genomic Encyclopedia of Type Strains, Phase IV (KMG-IV): sequencing the most valuable type-strain genomes for metagenomic binning, comparative biology and taxonomic classification.</title>
        <authorList>
            <person name="Goeker M."/>
        </authorList>
    </citation>
    <scope>NUCLEOTIDE SEQUENCE [LARGE SCALE GENOMIC DNA]</scope>
    <source>
        <strain evidence="9 10">DSM 26189</strain>
    </source>
</reference>
<comment type="cofactor">
    <cofactor evidence="1">
        <name>FMN</name>
        <dbReference type="ChEBI" id="CHEBI:58210"/>
    </cofactor>
</comment>
<dbReference type="NCBIfam" id="NF008398">
    <property type="entry name" value="PRK11197.1"/>
    <property type="match status" value="1"/>
</dbReference>
<gene>
    <name evidence="9" type="ORF">GGR43_004159</name>
</gene>
<dbReference type="InterPro" id="IPR008259">
    <property type="entry name" value="FMN_hydac_DH_AS"/>
</dbReference>
<evidence type="ECO:0000256" key="3">
    <source>
        <dbReference type="ARBA" id="ARBA00022643"/>
    </source>
</evidence>
<feature type="binding site" evidence="7">
    <location>
        <begin position="77"/>
        <end position="79"/>
    </location>
    <ligand>
        <name>FMN</name>
        <dbReference type="ChEBI" id="CHEBI:58210"/>
    </ligand>
</feature>
<dbReference type="PROSITE" id="PS00557">
    <property type="entry name" value="FMN_HYDROXY_ACID_DH_1"/>
    <property type="match status" value="1"/>
</dbReference>
<evidence type="ECO:0000256" key="7">
    <source>
        <dbReference type="PIRSR" id="PIRSR000138-2"/>
    </source>
</evidence>
<evidence type="ECO:0000313" key="10">
    <source>
        <dbReference type="Proteomes" id="UP000571950"/>
    </source>
</evidence>
<accession>A0A7W6BJX5</accession>
<protein>
    <submittedName>
        <fullName evidence="9">L-lactate dehydrogenase (Cytochrome)</fullName>
        <ecNumber evidence="9">1.1.2.3</ecNumber>
    </submittedName>
</protein>
<feature type="binding site" evidence="7">
    <location>
        <position position="24"/>
    </location>
    <ligand>
        <name>glyoxylate</name>
        <dbReference type="ChEBI" id="CHEBI:36655"/>
    </ligand>
</feature>
<dbReference type="Pfam" id="PF01070">
    <property type="entry name" value="FMN_dh"/>
    <property type="match status" value="1"/>
</dbReference>
<keyword evidence="4 9" id="KW-0560">Oxidoreductase</keyword>
<evidence type="ECO:0000256" key="6">
    <source>
        <dbReference type="PIRSR" id="PIRSR000138-1"/>
    </source>
</evidence>
<keyword evidence="10" id="KW-1185">Reference proteome</keyword>
<comment type="caution">
    <text evidence="9">The sequence shown here is derived from an EMBL/GenBank/DDBJ whole genome shotgun (WGS) entry which is preliminary data.</text>
</comment>
<feature type="binding site" evidence="7">
    <location>
        <position position="165"/>
    </location>
    <ligand>
        <name>glyoxylate</name>
        <dbReference type="ChEBI" id="CHEBI:36655"/>
    </ligand>
</feature>
<dbReference type="PANTHER" id="PTHR10578:SF85">
    <property type="entry name" value="L-LACTATE DEHYDROGENASE"/>
    <property type="match status" value="1"/>
</dbReference>
<evidence type="ECO:0000256" key="5">
    <source>
        <dbReference type="ARBA" id="ARBA00024042"/>
    </source>
</evidence>
<feature type="binding site" evidence="7">
    <location>
        <position position="128"/>
    </location>
    <ligand>
        <name>FMN</name>
        <dbReference type="ChEBI" id="CHEBI:58210"/>
    </ligand>
</feature>
<evidence type="ECO:0000256" key="1">
    <source>
        <dbReference type="ARBA" id="ARBA00001917"/>
    </source>
</evidence>
<organism evidence="9 10">
    <name type="scientific">Sphingobium jiangsuense</name>
    <dbReference type="NCBI Taxonomy" id="870476"/>
    <lineage>
        <taxon>Bacteria</taxon>
        <taxon>Pseudomonadati</taxon>
        <taxon>Pseudomonadota</taxon>
        <taxon>Alphaproteobacteria</taxon>
        <taxon>Sphingomonadales</taxon>
        <taxon>Sphingomonadaceae</taxon>
        <taxon>Sphingobium</taxon>
    </lineage>
</organism>
<dbReference type="Proteomes" id="UP000571950">
    <property type="component" value="Unassembled WGS sequence"/>
</dbReference>
<feature type="binding site" evidence="7">
    <location>
        <position position="130"/>
    </location>
    <ligand>
        <name>FMN</name>
        <dbReference type="ChEBI" id="CHEBI:58210"/>
    </ligand>
</feature>
<dbReference type="CDD" id="cd02809">
    <property type="entry name" value="alpha_hydroxyacid_oxid_FMN"/>
    <property type="match status" value="1"/>
</dbReference>
<feature type="binding site" evidence="7">
    <location>
        <position position="279"/>
    </location>
    <ligand>
        <name>glyoxylate</name>
        <dbReference type="ChEBI" id="CHEBI:36655"/>
    </ligand>
</feature>
<sequence>MTPRSLADYKHLAERRLPRFLFEYVEAGSYLEQTRLANRRDLAGIGLRQRVLRDVSRIDMSATVLGHHLPFPVALAPVGMAGMMARRGEVQAARAAREIGVPFTLSSASCCRVEEVGAASGGGPFWFQLYMLKDRGYMASLLTRAREAGCTALLVTVDLPCLGARYRDYRSGISNDPWPVRIARMAGQVLPRPHWLWNVGLRGRPHTLGNIADGVERGASLARVMGFMQANLENAAGWNIIDWLRRHWDGPIVVKGVLDAEDAREAVRGGADGIVVSNHGGRQLDGVPSTARALPAIADAVGGELTVLVDGGVRTGLDVARMLALGAEGVLIGRAWAYPLAAQGQRGVAHMLGLLRDELRVAMALTGATRIAELTRTSLLQS</sequence>
<dbReference type="EMBL" id="JACIDT010000023">
    <property type="protein sequence ID" value="MBB3928415.1"/>
    <property type="molecule type" value="Genomic_DNA"/>
</dbReference>
<feature type="binding site" evidence="7">
    <location>
        <position position="277"/>
    </location>
    <ligand>
        <name>FMN</name>
        <dbReference type="ChEBI" id="CHEBI:58210"/>
    </ligand>
</feature>
<comment type="similarity">
    <text evidence="5">Belongs to the FMN-dependent alpha-hydroxy acid dehydrogenase family.</text>
</comment>
<evidence type="ECO:0000256" key="2">
    <source>
        <dbReference type="ARBA" id="ARBA00022630"/>
    </source>
</evidence>
<dbReference type="GO" id="GO:0004460">
    <property type="term" value="F:L-lactate dehydrogenase (cytochrome) activity"/>
    <property type="evidence" value="ECO:0007669"/>
    <property type="project" value="UniProtKB-EC"/>
</dbReference>
<dbReference type="GO" id="GO:0010181">
    <property type="term" value="F:FMN binding"/>
    <property type="evidence" value="ECO:0007669"/>
    <property type="project" value="InterPro"/>
</dbReference>
<dbReference type="RefSeq" id="WP_188073693.1">
    <property type="nucleotide sequence ID" value="NZ_BSPS01000017.1"/>
</dbReference>
<feature type="binding site" evidence="7">
    <location>
        <position position="282"/>
    </location>
    <ligand>
        <name>glyoxylate</name>
        <dbReference type="ChEBI" id="CHEBI:36655"/>
    </ligand>
</feature>
<keyword evidence="3 7" id="KW-0288">FMN</keyword>
<dbReference type="InterPro" id="IPR013785">
    <property type="entry name" value="Aldolase_TIM"/>
</dbReference>
<feature type="binding site" evidence="7">
    <location>
        <begin position="310"/>
        <end position="314"/>
    </location>
    <ligand>
        <name>FMN</name>
        <dbReference type="ChEBI" id="CHEBI:58210"/>
    </ligand>
</feature>
<feature type="active site" description="Proton acceptor" evidence="6">
    <location>
        <position position="279"/>
    </location>
</feature>
<dbReference type="GO" id="GO:0004459">
    <property type="term" value="F:L-lactate dehydrogenase (NAD+) activity"/>
    <property type="evidence" value="ECO:0007669"/>
    <property type="project" value="TreeGrafter"/>
</dbReference>
<dbReference type="InterPro" id="IPR012133">
    <property type="entry name" value="Alpha-hydoxy_acid_DH_FMN"/>
</dbReference>
<proteinExistence type="inferred from homology"/>
<dbReference type="AlphaFoldDB" id="A0A7W6BJX5"/>
<feature type="binding site" evidence="7">
    <location>
        <begin position="333"/>
        <end position="334"/>
    </location>
    <ligand>
        <name>FMN</name>
        <dbReference type="ChEBI" id="CHEBI:58210"/>
    </ligand>
</feature>
<evidence type="ECO:0000259" key="8">
    <source>
        <dbReference type="PROSITE" id="PS51349"/>
    </source>
</evidence>
<feature type="domain" description="FMN hydroxy acid dehydrogenase" evidence="8">
    <location>
        <begin position="1"/>
        <end position="382"/>
    </location>
</feature>
<evidence type="ECO:0000313" key="9">
    <source>
        <dbReference type="EMBL" id="MBB3928415.1"/>
    </source>
</evidence>
<feature type="binding site" evidence="7">
    <location>
        <position position="255"/>
    </location>
    <ligand>
        <name>FMN</name>
        <dbReference type="ChEBI" id="CHEBI:58210"/>
    </ligand>
</feature>
<name>A0A7W6BJX5_9SPHN</name>